<sequence>MPYKERTEPKELQVMNVLNSRMSLSEQDLIQLSTLRKGYEGELLFDKLVENLQGNWLVLNDLLLKINNSLFQIDSLIITPEIINLSEIKNFEGDFYYESDRLYMKNKKEVNNPLNQLNKSTLLLKQMLQAIGFQMPIQSNVVFINPEFTLYQAPQNKPFIFPTQINKHLKNLGSTTSKINTKHKILAEKLVSLHLTDSPYNNIPDYEYKSLRKGIVCEKCVTFNMLLVGRRCKCNYCGHEQMVASSVINSVKDFKLLFPDSKLTTNAIYEWCGTALPKRRIRNVLEKNYKASGVHQWTFYE</sequence>
<feature type="domain" description="NERD" evidence="1">
    <location>
        <begin position="37"/>
        <end position="150"/>
    </location>
</feature>
<dbReference type="InterPro" id="IPR011528">
    <property type="entry name" value="NERD"/>
</dbReference>
<dbReference type="PROSITE" id="PS50965">
    <property type="entry name" value="NERD"/>
    <property type="match status" value="1"/>
</dbReference>
<dbReference type="EMBL" id="JAFBED010000001">
    <property type="protein sequence ID" value="MBM7618831.1"/>
    <property type="molecule type" value="Genomic_DNA"/>
</dbReference>
<gene>
    <name evidence="2" type="ORF">JOC95_000673</name>
</gene>
<keyword evidence="3" id="KW-1185">Reference proteome</keyword>
<evidence type="ECO:0000313" key="3">
    <source>
        <dbReference type="Proteomes" id="UP000737402"/>
    </source>
</evidence>
<accession>A0ABS2NW09</accession>
<dbReference type="RefSeq" id="WP_204413305.1">
    <property type="nucleotide sequence ID" value="NZ_JAFBED010000001.1"/>
</dbReference>
<dbReference type="Pfam" id="PF08378">
    <property type="entry name" value="NERD"/>
    <property type="match status" value="1"/>
</dbReference>
<name>A0ABS2NW09_9BACI</name>
<comment type="caution">
    <text evidence="2">The sequence shown here is derived from an EMBL/GenBank/DDBJ whole genome shotgun (WGS) entry which is preliminary data.</text>
</comment>
<evidence type="ECO:0000313" key="2">
    <source>
        <dbReference type="EMBL" id="MBM7618831.1"/>
    </source>
</evidence>
<dbReference type="Proteomes" id="UP000737402">
    <property type="component" value="Unassembled WGS sequence"/>
</dbReference>
<organism evidence="2 3">
    <name type="scientific">Sutcliffiella tianshenii</name>
    <dbReference type="NCBI Taxonomy" id="1463404"/>
    <lineage>
        <taxon>Bacteria</taxon>
        <taxon>Bacillati</taxon>
        <taxon>Bacillota</taxon>
        <taxon>Bacilli</taxon>
        <taxon>Bacillales</taxon>
        <taxon>Bacillaceae</taxon>
        <taxon>Sutcliffiella</taxon>
    </lineage>
</organism>
<protein>
    <recommendedName>
        <fullName evidence="1">NERD domain-containing protein</fullName>
    </recommendedName>
</protein>
<reference evidence="2 3" key="1">
    <citation type="submission" date="2021-01" db="EMBL/GenBank/DDBJ databases">
        <title>Genomic Encyclopedia of Type Strains, Phase IV (KMG-IV): sequencing the most valuable type-strain genomes for metagenomic binning, comparative biology and taxonomic classification.</title>
        <authorList>
            <person name="Goeker M."/>
        </authorList>
    </citation>
    <scope>NUCLEOTIDE SEQUENCE [LARGE SCALE GENOMIC DNA]</scope>
    <source>
        <strain evidence="2 3">DSM 25879</strain>
    </source>
</reference>
<evidence type="ECO:0000259" key="1">
    <source>
        <dbReference type="PROSITE" id="PS50965"/>
    </source>
</evidence>
<proteinExistence type="predicted"/>